<proteinExistence type="predicted"/>
<reference evidence="2 3" key="1">
    <citation type="submission" date="2016-07" db="EMBL/GenBank/DDBJ databases">
        <title>Pervasive Adenine N6-methylation of Active Genes in Fungi.</title>
        <authorList>
            <consortium name="DOE Joint Genome Institute"/>
            <person name="Mondo S.J."/>
            <person name="Dannebaum R.O."/>
            <person name="Kuo R.C."/>
            <person name="Labutti K."/>
            <person name="Haridas S."/>
            <person name="Kuo A."/>
            <person name="Salamov A."/>
            <person name="Ahrendt S.R."/>
            <person name="Lipzen A."/>
            <person name="Sullivan W."/>
            <person name="Andreopoulos W.B."/>
            <person name="Clum A."/>
            <person name="Lindquist E."/>
            <person name="Daum C."/>
            <person name="Ramamoorthy G.K."/>
            <person name="Gryganskyi A."/>
            <person name="Culley D."/>
            <person name="Magnuson J.K."/>
            <person name="James T.Y."/>
            <person name="O'Malley M.A."/>
            <person name="Stajich J.E."/>
            <person name="Spatafora J.W."/>
            <person name="Visel A."/>
            <person name="Grigoriev I.V."/>
        </authorList>
    </citation>
    <scope>NUCLEOTIDE SEQUENCE [LARGE SCALE GENOMIC DNA]</scope>
    <source>
        <strain evidence="2 3">CBS 115471</strain>
    </source>
</reference>
<evidence type="ECO:0000313" key="3">
    <source>
        <dbReference type="Proteomes" id="UP000193144"/>
    </source>
</evidence>
<evidence type="ECO:0000313" key="2">
    <source>
        <dbReference type="EMBL" id="ORY04962.1"/>
    </source>
</evidence>
<gene>
    <name evidence="2" type="ORF">BCR34DRAFT_633702</name>
</gene>
<accession>A0A1Y1Z3X7</accession>
<dbReference type="EMBL" id="MCFA01000130">
    <property type="protein sequence ID" value="ORY04962.1"/>
    <property type="molecule type" value="Genomic_DNA"/>
</dbReference>
<feature type="signal peptide" evidence="1">
    <location>
        <begin position="1"/>
        <end position="19"/>
    </location>
</feature>
<dbReference type="Proteomes" id="UP000193144">
    <property type="component" value="Unassembled WGS sequence"/>
</dbReference>
<comment type="caution">
    <text evidence="2">The sequence shown here is derived from an EMBL/GenBank/DDBJ whole genome shotgun (WGS) entry which is preliminary data.</text>
</comment>
<protein>
    <submittedName>
        <fullName evidence="2">Uncharacterized protein</fullName>
    </submittedName>
</protein>
<dbReference type="AlphaFoldDB" id="A0A1Y1Z3X7"/>
<dbReference type="OrthoDB" id="3793483at2759"/>
<sequence length="128" mass="14981">MPWCAKAAILAWALGCVLGVPRFQNYAMGRLFHAMSRKPNICVLHPSLFCHVRTNIGSPDHKLHKFFEDIVIRNWGDPAVVDHNDDDWEDIFVENRQLFREFRKACATSLEDRRKIPMELKNYPIDEE</sequence>
<keyword evidence="3" id="KW-1185">Reference proteome</keyword>
<name>A0A1Y1Z3X7_9PLEO</name>
<evidence type="ECO:0000256" key="1">
    <source>
        <dbReference type="SAM" id="SignalP"/>
    </source>
</evidence>
<organism evidence="2 3">
    <name type="scientific">Clohesyomyces aquaticus</name>
    <dbReference type="NCBI Taxonomy" id="1231657"/>
    <lineage>
        <taxon>Eukaryota</taxon>
        <taxon>Fungi</taxon>
        <taxon>Dikarya</taxon>
        <taxon>Ascomycota</taxon>
        <taxon>Pezizomycotina</taxon>
        <taxon>Dothideomycetes</taxon>
        <taxon>Pleosporomycetidae</taxon>
        <taxon>Pleosporales</taxon>
        <taxon>Lindgomycetaceae</taxon>
        <taxon>Clohesyomyces</taxon>
    </lineage>
</organism>
<feature type="chain" id="PRO_5013276952" evidence="1">
    <location>
        <begin position="20"/>
        <end position="128"/>
    </location>
</feature>
<keyword evidence="1" id="KW-0732">Signal</keyword>